<feature type="transmembrane region" description="Helical" evidence="1">
    <location>
        <begin position="144"/>
        <end position="161"/>
    </location>
</feature>
<keyword evidence="1" id="KW-0812">Transmembrane</keyword>
<protein>
    <recommendedName>
        <fullName evidence="4">Sodium:proline symporter</fullName>
    </recommendedName>
</protein>
<sequence>MELHLHSHRFVHRMPDWRAAAFAGLAAGVVYVVMELLAARFVLYRGAWDTVKMVAAIMLGSGALSSPDAFSWIVVLAAAIVHFGLSIVLALVLAMLIAAFRLDSGQGLVALSGALFGVGAYLLNFYVFTRYFNWFDQARGLESLLAHAVFGLVAALAYWHLERREPLTSLP</sequence>
<proteinExistence type="predicted"/>
<organism evidence="2 3">
    <name type="scientific">Cupriavidus malaysiensis</name>
    <dbReference type="NCBI Taxonomy" id="367825"/>
    <lineage>
        <taxon>Bacteria</taxon>
        <taxon>Pseudomonadati</taxon>
        <taxon>Pseudomonadota</taxon>
        <taxon>Betaproteobacteria</taxon>
        <taxon>Burkholderiales</taxon>
        <taxon>Burkholderiaceae</taxon>
        <taxon>Cupriavidus</taxon>
    </lineage>
</organism>
<dbReference type="Proteomes" id="UP000177515">
    <property type="component" value="Chromosome 1"/>
</dbReference>
<dbReference type="RefSeq" id="WP_071014061.1">
    <property type="nucleotide sequence ID" value="NZ_CP017754.1"/>
</dbReference>
<feature type="transmembrane region" description="Helical" evidence="1">
    <location>
        <begin position="69"/>
        <end position="96"/>
    </location>
</feature>
<accession>A0ABN4TRR5</accession>
<dbReference type="EMBL" id="CP017754">
    <property type="protein sequence ID" value="AOZ06994.1"/>
    <property type="molecule type" value="Genomic_DNA"/>
</dbReference>
<evidence type="ECO:0008006" key="4">
    <source>
        <dbReference type="Google" id="ProtNLM"/>
    </source>
</evidence>
<evidence type="ECO:0000256" key="1">
    <source>
        <dbReference type="SAM" id="Phobius"/>
    </source>
</evidence>
<evidence type="ECO:0000313" key="2">
    <source>
        <dbReference type="EMBL" id="AOZ06994.1"/>
    </source>
</evidence>
<feature type="transmembrane region" description="Helical" evidence="1">
    <location>
        <begin position="108"/>
        <end position="132"/>
    </location>
</feature>
<keyword evidence="1" id="KW-0472">Membrane</keyword>
<reference evidence="2 3" key="1">
    <citation type="submission" date="2016-10" db="EMBL/GenBank/DDBJ databases">
        <title>Complete genome sequences of three Cupriavidus strains isolated from various Malaysian environments.</title>
        <authorList>
            <person name="Abdullah A.A.-A."/>
            <person name="Shafie N.A.H."/>
            <person name="Lau N.S."/>
        </authorList>
    </citation>
    <scope>NUCLEOTIDE SEQUENCE [LARGE SCALE GENOMIC DNA]</scope>
    <source>
        <strain evidence="2 3">USMAA1020</strain>
    </source>
</reference>
<keyword evidence="1" id="KW-1133">Transmembrane helix</keyword>
<keyword evidence="3" id="KW-1185">Reference proteome</keyword>
<name>A0ABN4TRR5_9BURK</name>
<feature type="transmembrane region" description="Helical" evidence="1">
    <location>
        <begin position="21"/>
        <end position="43"/>
    </location>
</feature>
<evidence type="ECO:0000313" key="3">
    <source>
        <dbReference type="Proteomes" id="UP000177515"/>
    </source>
</evidence>
<gene>
    <name evidence="2" type="ORF">BKK80_15045</name>
</gene>